<accession>A0A9D0Z0U7</accession>
<name>A0A9D0Z0U7_9FIRM</name>
<organism evidence="19 20">
    <name type="scientific">Candidatus Faecousia excrementigallinarum</name>
    <dbReference type="NCBI Taxonomy" id="2840806"/>
    <lineage>
        <taxon>Bacteria</taxon>
        <taxon>Bacillati</taxon>
        <taxon>Bacillota</taxon>
        <taxon>Clostridia</taxon>
        <taxon>Eubacteriales</taxon>
        <taxon>Oscillospiraceae</taxon>
        <taxon>Faecousia</taxon>
    </lineage>
</organism>
<evidence type="ECO:0000313" key="20">
    <source>
        <dbReference type="Proteomes" id="UP000886796"/>
    </source>
</evidence>
<evidence type="ECO:0000256" key="14">
    <source>
        <dbReference type="ARBA" id="ARBA00075285"/>
    </source>
</evidence>
<keyword evidence="8" id="KW-0170">Cobalt</keyword>
<dbReference type="GO" id="GO:0070573">
    <property type="term" value="F:metallodipeptidase activity"/>
    <property type="evidence" value="ECO:0007669"/>
    <property type="project" value="TreeGrafter"/>
</dbReference>
<dbReference type="FunFam" id="3.40.630.10:FF:000015">
    <property type="entry name" value="Aminoacyl-histidine dipeptidase PepD"/>
    <property type="match status" value="1"/>
</dbReference>
<reference evidence="19" key="1">
    <citation type="submission" date="2020-10" db="EMBL/GenBank/DDBJ databases">
        <authorList>
            <person name="Gilroy R."/>
        </authorList>
    </citation>
    <scope>NUCLEOTIDE SEQUENCE</scope>
    <source>
        <strain evidence="19">13361</strain>
    </source>
</reference>
<evidence type="ECO:0000256" key="6">
    <source>
        <dbReference type="ARBA" id="ARBA00022833"/>
    </source>
</evidence>
<keyword evidence="5" id="KW-0378">Hydrolase</keyword>
<dbReference type="InterPro" id="IPR002933">
    <property type="entry name" value="Peptidase_M20"/>
</dbReference>
<gene>
    <name evidence="19" type="ORF">IAB74_01780</name>
</gene>
<dbReference type="PRINTS" id="PR00934">
    <property type="entry name" value="XHISDIPTASE"/>
</dbReference>
<keyword evidence="7" id="KW-0482">Metalloprotease</keyword>
<evidence type="ECO:0000256" key="16">
    <source>
        <dbReference type="ARBA" id="ARBA00077688"/>
    </source>
</evidence>
<evidence type="ECO:0000256" key="13">
    <source>
        <dbReference type="ARBA" id="ARBA00071271"/>
    </source>
</evidence>
<dbReference type="AlphaFoldDB" id="A0A9D0Z0U7"/>
<evidence type="ECO:0000256" key="15">
    <source>
        <dbReference type="ARBA" id="ARBA00076004"/>
    </source>
</evidence>
<reference evidence="19" key="2">
    <citation type="journal article" date="2021" name="PeerJ">
        <title>Extensive microbial diversity within the chicken gut microbiome revealed by metagenomics and culture.</title>
        <authorList>
            <person name="Gilroy R."/>
            <person name="Ravi A."/>
            <person name="Getino M."/>
            <person name="Pursley I."/>
            <person name="Horton D.L."/>
            <person name="Alikhan N.F."/>
            <person name="Baker D."/>
            <person name="Gharbi K."/>
            <person name="Hall N."/>
            <person name="Watson M."/>
            <person name="Adriaenssens E.M."/>
            <person name="Foster-Nyarko E."/>
            <person name="Jarju S."/>
            <person name="Secka A."/>
            <person name="Antonio M."/>
            <person name="Oren A."/>
            <person name="Chaudhuri R.R."/>
            <person name="La Ragione R."/>
            <person name="Hildebrand F."/>
            <person name="Pallen M.J."/>
        </authorList>
    </citation>
    <scope>NUCLEOTIDE SEQUENCE</scope>
    <source>
        <strain evidence="19">13361</strain>
    </source>
</reference>
<proteinExistence type="inferred from homology"/>
<evidence type="ECO:0000256" key="1">
    <source>
        <dbReference type="ARBA" id="ARBA00001941"/>
    </source>
</evidence>
<feature type="domain" description="Peptidase M20 dimerisation" evidence="18">
    <location>
        <begin position="210"/>
        <end position="292"/>
    </location>
</feature>
<keyword evidence="4" id="KW-0479">Metal-binding</keyword>
<comment type="caution">
    <text evidence="19">The sequence shown here is derived from an EMBL/GenBank/DDBJ whole genome shotgun (WGS) entry which is preliminary data.</text>
</comment>
<evidence type="ECO:0000256" key="9">
    <source>
        <dbReference type="ARBA" id="ARBA00036421"/>
    </source>
</evidence>
<evidence type="ECO:0000256" key="11">
    <source>
        <dbReference type="ARBA" id="ARBA00044252"/>
    </source>
</evidence>
<protein>
    <recommendedName>
        <fullName evidence="13">Cytosol non-specific dipeptidase</fullName>
        <ecNumber evidence="10">3.4.13.18</ecNumber>
    </recommendedName>
    <alternativeName>
        <fullName evidence="16">Aminoacyl-histidine dipeptidase</fullName>
    </alternativeName>
    <alternativeName>
        <fullName evidence="15">Beta-alanyl-histidine dipeptidase</fullName>
    </alternativeName>
    <alternativeName>
        <fullName evidence="14">Carnosinase</fullName>
    </alternativeName>
    <alternativeName>
        <fullName evidence="11">Peptidase D</fullName>
    </alternativeName>
    <alternativeName>
        <fullName evidence="17">Xaa-His dipeptidase</fullName>
    </alternativeName>
</protein>
<dbReference type="Pfam" id="PF07687">
    <property type="entry name" value="M20_dimer"/>
    <property type="match status" value="1"/>
</dbReference>
<dbReference type="InterPro" id="IPR011650">
    <property type="entry name" value="Peptidase_M20_dimer"/>
</dbReference>
<evidence type="ECO:0000256" key="8">
    <source>
        <dbReference type="ARBA" id="ARBA00023285"/>
    </source>
</evidence>
<comment type="similarity">
    <text evidence="12">Belongs to the peptidase M20C family.</text>
</comment>
<dbReference type="Proteomes" id="UP000886796">
    <property type="component" value="Unassembled WGS sequence"/>
</dbReference>
<dbReference type="CDD" id="cd03890">
    <property type="entry name" value="M20_pepD"/>
    <property type="match status" value="1"/>
</dbReference>
<keyword evidence="3" id="KW-0645">Protease</keyword>
<dbReference type="PANTHER" id="PTHR43501">
    <property type="entry name" value="CYTOSOL NON-SPECIFIC DIPEPTIDASE"/>
    <property type="match status" value="1"/>
</dbReference>
<dbReference type="FunFam" id="3.40.630.10:FF:000018">
    <property type="entry name" value="Aminoacyl-histidine dipeptidase PepD"/>
    <property type="match status" value="1"/>
</dbReference>
<comment type="cofactor">
    <cofactor evidence="2">
        <name>Zn(2+)</name>
        <dbReference type="ChEBI" id="CHEBI:29105"/>
    </cofactor>
</comment>
<evidence type="ECO:0000256" key="7">
    <source>
        <dbReference type="ARBA" id="ARBA00023049"/>
    </source>
</evidence>
<evidence type="ECO:0000256" key="17">
    <source>
        <dbReference type="ARBA" id="ARBA00078074"/>
    </source>
</evidence>
<evidence type="ECO:0000313" key="19">
    <source>
        <dbReference type="EMBL" id="HIQ67226.1"/>
    </source>
</evidence>
<dbReference type="GO" id="GO:0005829">
    <property type="term" value="C:cytosol"/>
    <property type="evidence" value="ECO:0007669"/>
    <property type="project" value="TreeGrafter"/>
</dbReference>
<keyword evidence="6" id="KW-0862">Zinc</keyword>
<comment type="catalytic activity">
    <reaction evidence="9">
        <text>Hydrolysis of dipeptides, preferentially hydrophobic dipeptides including prolyl amino acids.</text>
        <dbReference type="EC" id="3.4.13.18"/>
    </reaction>
</comment>
<dbReference type="GO" id="GO:0006508">
    <property type="term" value="P:proteolysis"/>
    <property type="evidence" value="ECO:0007669"/>
    <property type="project" value="UniProtKB-KW"/>
</dbReference>
<evidence type="ECO:0000256" key="4">
    <source>
        <dbReference type="ARBA" id="ARBA00022723"/>
    </source>
</evidence>
<dbReference type="Gene3D" id="3.40.630.10">
    <property type="entry name" value="Zn peptidases"/>
    <property type="match status" value="2"/>
</dbReference>
<evidence type="ECO:0000256" key="10">
    <source>
        <dbReference type="ARBA" id="ARBA00038976"/>
    </source>
</evidence>
<evidence type="ECO:0000259" key="18">
    <source>
        <dbReference type="Pfam" id="PF07687"/>
    </source>
</evidence>
<sequence>MEAIKLAGLEPKAVMGYFEALCAIPHGSGNTKAISDYLVAFAKEQGISYVQDSLNNVLLFQEGTAGYEDHPPVVLQGHMDMVCQKDADCPIDMQTEGLDVTHDGEWVFAKGTTLGGDDGIAVAFAMALLADKTIPHPPLEVIVTVDEETGMFGAADIDLSGLRGRTLINLDSDDEGVFTVSCAGGARAHLTLPVERRAIYGPCVRLVVEGLRGGHSGVEIDKNRANANKVMGLLLERIQKTMPISLTQLAGGDKDNVIPNRCQCTLVTLGMHPEKINDIAQELQEEIRREYDEPNASIHGDNVDALGGNGLSTEDTARVIALLNSTPNGVQSWSQDIKGLPQTSLNLGVLKLEEGLHLDFSVRSSVNQEKRELLDRLQELAKFHGAQCEESGDYPAWEYRKESNLREVMVNTYRQMFGKEPKVQAIHAGLECGLLSEKLPGLDCVSIGPEMQDIHTSRERLNIASTERTWKFLLEVLKNL</sequence>
<dbReference type="SUPFAM" id="SSF53187">
    <property type="entry name" value="Zn-dependent exopeptidases"/>
    <property type="match status" value="1"/>
</dbReference>
<dbReference type="EC" id="3.4.13.18" evidence="10"/>
<dbReference type="Pfam" id="PF01546">
    <property type="entry name" value="Peptidase_M20"/>
    <property type="match status" value="1"/>
</dbReference>
<comment type="cofactor">
    <cofactor evidence="1">
        <name>Co(2+)</name>
        <dbReference type="ChEBI" id="CHEBI:48828"/>
    </cofactor>
</comment>
<evidence type="ECO:0000256" key="3">
    <source>
        <dbReference type="ARBA" id="ARBA00022670"/>
    </source>
</evidence>
<evidence type="ECO:0000256" key="5">
    <source>
        <dbReference type="ARBA" id="ARBA00022801"/>
    </source>
</evidence>
<dbReference type="PIRSF" id="PIRSF016599">
    <property type="entry name" value="Xaa-His_dipept"/>
    <property type="match status" value="1"/>
</dbReference>
<dbReference type="PANTHER" id="PTHR43501:SF1">
    <property type="entry name" value="CYTOSOL NON-SPECIFIC DIPEPTIDASE"/>
    <property type="match status" value="1"/>
</dbReference>
<dbReference type="EMBL" id="DVFK01000022">
    <property type="protein sequence ID" value="HIQ67226.1"/>
    <property type="molecule type" value="Genomic_DNA"/>
</dbReference>
<evidence type="ECO:0000256" key="12">
    <source>
        <dbReference type="ARBA" id="ARBA00061423"/>
    </source>
</evidence>
<dbReference type="NCBIfam" id="TIGR01893">
    <property type="entry name" value="aa-his-dipept"/>
    <property type="match status" value="1"/>
</dbReference>
<dbReference type="InterPro" id="IPR001160">
    <property type="entry name" value="Peptidase_M20C"/>
</dbReference>
<evidence type="ECO:0000256" key="2">
    <source>
        <dbReference type="ARBA" id="ARBA00001947"/>
    </source>
</evidence>
<dbReference type="GO" id="GO:0046872">
    <property type="term" value="F:metal ion binding"/>
    <property type="evidence" value="ECO:0007669"/>
    <property type="project" value="UniProtKB-KW"/>
</dbReference>